<keyword evidence="2" id="KW-1185">Reference proteome</keyword>
<sequence length="37" mass="4295">MNKGVLLSLLADAKKIKIFEFLYTHFLICVILIKDKD</sequence>
<proteinExistence type="predicted"/>
<reference evidence="1 2" key="1">
    <citation type="submission" date="2014-12" db="EMBL/GenBank/DDBJ databases">
        <title>Draft genome sequences of 10 type strains of Lactococcus.</title>
        <authorList>
            <person name="Sun Z."/>
            <person name="Zhong Z."/>
            <person name="Liu W."/>
            <person name="Zhang W."/>
            <person name="Zhang H."/>
        </authorList>
    </citation>
    <scope>NUCLEOTIDE SEQUENCE [LARGE SCALE GENOMIC DNA]</scope>
    <source>
        <strain evidence="1 2">DSM 20686</strain>
    </source>
</reference>
<evidence type="ECO:0000313" key="1">
    <source>
        <dbReference type="EMBL" id="PCS07099.1"/>
    </source>
</evidence>
<dbReference type="AlphaFoldDB" id="A0A2A5S0U9"/>
<evidence type="ECO:0000313" key="2">
    <source>
        <dbReference type="Proteomes" id="UP000242246"/>
    </source>
</evidence>
<dbReference type="EMBL" id="JXJX01000005">
    <property type="protein sequence ID" value="PCS07099.1"/>
    <property type="molecule type" value="Genomic_DNA"/>
</dbReference>
<gene>
    <name evidence="1" type="ORF">RU87_GL001152</name>
</gene>
<accession>A0A2A5S0U9</accession>
<comment type="caution">
    <text evidence="1">The sequence shown here is derived from an EMBL/GenBank/DDBJ whole genome shotgun (WGS) entry which is preliminary data.</text>
</comment>
<organism evidence="1 2">
    <name type="scientific">Pseudolactococcus plantarum</name>
    <dbReference type="NCBI Taxonomy" id="1365"/>
    <lineage>
        <taxon>Bacteria</taxon>
        <taxon>Bacillati</taxon>
        <taxon>Bacillota</taxon>
        <taxon>Bacilli</taxon>
        <taxon>Lactobacillales</taxon>
        <taxon>Streptococcaceae</taxon>
        <taxon>Pseudolactococcus</taxon>
    </lineage>
</organism>
<name>A0A2A5S0U9_9LACT</name>
<protein>
    <submittedName>
        <fullName evidence="1">Uncharacterized protein</fullName>
    </submittedName>
</protein>
<dbReference type="Proteomes" id="UP000242246">
    <property type="component" value="Unassembled WGS sequence"/>
</dbReference>